<name>A0A8H7PFP6_MORIS</name>
<dbReference type="InterPro" id="IPR013154">
    <property type="entry name" value="ADH-like_N"/>
</dbReference>
<dbReference type="EMBL" id="JAEPQZ010000015">
    <property type="protein sequence ID" value="KAG2173102.1"/>
    <property type="molecule type" value="Genomic_DNA"/>
</dbReference>
<evidence type="ECO:0000256" key="2">
    <source>
        <dbReference type="ARBA" id="ARBA00022723"/>
    </source>
</evidence>
<comment type="cofactor">
    <cofactor evidence="1 5">
        <name>Zn(2+)</name>
        <dbReference type="ChEBI" id="CHEBI:29105"/>
    </cofactor>
</comment>
<comment type="caution">
    <text evidence="7">The sequence shown here is derived from an EMBL/GenBank/DDBJ whole genome shotgun (WGS) entry which is preliminary data.</text>
</comment>
<keyword evidence="2 5" id="KW-0479">Metal-binding</keyword>
<dbReference type="InterPro" id="IPR011032">
    <property type="entry name" value="GroES-like_sf"/>
</dbReference>
<evidence type="ECO:0000256" key="1">
    <source>
        <dbReference type="ARBA" id="ARBA00001947"/>
    </source>
</evidence>
<feature type="domain" description="Enoyl reductase (ER)" evidence="6">
    <location>
        <begin position="22"/>
        <end position="352"/>
    </location>
</feature>
<sequence length="354" mass="38477">MPATNQSLPTHFQGWACAGKGKQLEQTELPLKTFGDDDVDMDVSHCGICGSDVHTMDSGWGPTDYPCVVGHEIVGTCTAVGKNVKDIKVGDRIGVGAQSGACLECENCKSGHENLCLKGMIGTYNGKWPSGEKTFGGYADKWRGHQRFVFKIPDNMSNEDAATFFCAALTSYAPMRRHNVTKGSKVGIIGIGGLGHFAVQWAKAMGADQVVAFSHSDRKRDDATKLGCTDYVVTSNKEEMAKFNGKLTHIVCTAYADNFNWPAYLSTLTHNGTFILVGLPEEPLAGIPAGLLAVRQITLCGSIIGAPNEVQEMLEFAAKTGVKPWIQKYPMNKVNQAIQDFRDGKPRYRFVLEN</sequence>
<proteinExistence type="inferred from homology"/>
<dbReference type="PROSITE" id="PS00059">
    <property type="entry name" value="ADH_ZINC"/>
    <property type="match status" value="1"/>
</dbReference>
<keyword evidence="4" id="KW-0560">Oxidoreductase</keyword>
<dbReference type="InterPro" id="IPR047109">
    <property type="entry name" value="CAD-like"/>
</dbReference>
<evidence type="ECO:0000256" key="3">
    <source>
        <dbReference type="ARBA" id="ARBA00022833"/>
    </source>
</evidence>
<dbReference type="SUPFAM" id="SSF50129">
    <property type="entry name" value="GroES-like"/>
    <property type="match status" value="1"/>
</dbReference>
<evidence type="ECO:0000256" key="5">
    <source>
        <dbReference type="RuleBase" id="RU361277"/>
    </source>
</evidence>
<evidence type="ECO:0000256" key="4">
    <source>
        <dbReference type="ARBA" id="ARBA00023002"/>
    </source>
</evidence>
<dbReference type="PROSITE" id="PS00065">
    <property type="entry name" value="D_2_HYDROXYACID_DH_1"/>
    <property type="match status" value="1"/>
</dbReference>
<dbReference type="Gene3D" id="3.40.50.720">
    <property type="entry name" value="NAD(P)-binding Rossmann-like Domain"/>
    <property type="match status" value="1"/>
</dbReference>
<dbReference type="Proteomes" id="UP000654370">
    <property type="component" value="Unassembled WGS sequence"/>
</dbReference>
<dbReference type="OrthoDB" id="1879366at2759"/>
<dbReference type="GO" id="GO:0016616">
    <property type="term" value="F:oxidoreductase activity, acting on the CH-OH group of donors, NAD or NADP as acceptor"/>
    <property type="evidence" value="ECO:0007669"/>
    <property type="project" value="InterPro"/>
</dbReference>
<gene>
    <name evidence="7" type="ORF">INT43_004475</name>
</gene>
<organism evidence="7 8">
    <name type="scientific">Mortierella isabellina</name>
    <name type="common">Filamentous fungus</name>
    <name type="synonym">Umbelopsis isabellina</name>
    <dbReference type="NCBI Taxonomy" id="91625"/>
    <lineage>
        <taxon>Eukaryota</taxon>
        <taxon>Fungi</taxon>
        <taxon>Fungi incertae sedis</taxon>
        <taxon>Mucoromycota</taxon>
        <taxon>Mucoromycotina</taxon>
        <taxon>Umbelopsidomycetes</taxon>
        <taxon>Umbelopsidales</taxon>
        <taxon>Umbelopsidaceae</taxon>
        <taxon>Umbelopsis</taxon>
    </lineage>
</organism>
<dbReference type="Pfam" id="PF00107">
    <property type="entry name" value="ADH_zinc_N"/>
    <property type="match status" value="1"/>
</dbReference>
<dbReference type="SUPFAM" id="SSF51735">
    <property type="entry name" value="NAD(P)-binding Rossmann-fold domains"/>
    <property type="match status" value="1"/>
</dbReference>
<dbReference type="InterPro" id="IPR029752">
    <property type="entry name" value="D-isomer_DH_CS1"/>
</dbReference>
<dbReference type="InterPro" id="IPR013149">
    <property type="entry name" value="ADH-like_C"/>
</dbReference>
<dbReference type="Gene3D" id="3.90.180.10">
    <property type="entry name" value="Medium-chain alcohol dehydrogenases, catalytic domain"/>
    <property type="match status" value="1"/>
</dbReference>
<dbReference type="AlphaFoldDB" id="A0A8H7PFP6"/>
<dbReference type="InterPro" id="IPR002328">
    <property type="entry name" value="ADH_Zn_CS"/>
</dbReference>
<dbReference type="Pfam" id="PF08240">
    <property type="entry name" value="ADH_N"/>
    <property type="match status" value="1"/>
</dbReference>
<evidence type="ECO:0000259" key="6">
    <source>
        <dbReference type="SMART" id="SM00829"/>
    </source>
</evidence>
<dbReference type="InterPro" id="IPR020843">
    <property type="entry name" value="ER"/>
</dbReference>
<keyword evidence="3 5" id="KW-0862">Zinc</keyword>
<accession>A0A8H7PFP6</accession>
<evidence type="ECO:0000313" key="8">
    <source>
        <dbReference type="Proteomes" id="UP000654370"/>
    </source>
</evidence>
<dbReference type="GO" id="GO:0008270">
    <property type="term" value="F:zinc ion binding"/>
    <property type="evidence" value="ECO:0007669"/>
    <property type="project" value="InterPro"/>
</dbReference>
<evidence type="ECO:0000313" key="7">
    <source>
        <dbReference type="EMBL" id="KAG2173102.1"/>
    </source>
</evidence>
<comment type="similarity">
    <text evidence="5">Belongs to the zinc-containing alcohol dehydrogenase family.</text>
</comment>
<dbReference type="InterPro" id="IPR036291">
    <property type="entry name" value="NAD(P)-bd_dom_sf"/>
</dbReference>
<dbReference type="FunFam" id="3.40.50.720:FF:000022">
    <property type="entry name" value="Cinnamyl alcohol dehydrogenase"/>
    <property type="match status" value="1"/>
</dbReference>
<dbReference type="PANTHER" id="PTHR42683">
    <property type="entry name" value="ALDEHYDE REDUCTASE"/>
    <property type="match status" value="1"/>
</dbReference>
<dbReference type="CDD" id="cd05283">
    <property type="entry name" value="CAD1"/>
    <property type="match status" value="1"/>
</dbReference>
<keyword evidence="8" id="KW-1185">Reference proteome</keyword>
<protein>
    <recommendedName>
        <fullName evidence="6">Enoyl reductase (ER) domain-containing protein</fullName>
    </recommendedName>
</protein>
<reference evidence="7" key="1">
    <citation type="submission" date="2020-12" db="EMBL/GenBank/DDBJ databases">
        <title>Metabolic potential, ecology and presence of endohyphal bacteria is reflected in genomic diversity of Mucoromycotina.</title>
        <authorList>
            <person name="Muszewska A."/>
            <person name="Okrasinska A."/>
            <person name="Steczkiewicz K."/>
            <person name="Drgas O."/>
            <person name="Orlowska M."/>
            <person name="Perlinska-Lenart U."/>
            <person name="Aleksandrzak-Piekarczyk T."/>
            <person name="Szatraj K."/>
            <person name="Zielenkiewicz U."/>
            <person name="Pilsyk S."/>
            <person name="Malc E."/>
            <person name="Mieczkowski P."/>
            <person name="Kruszewska J.S."/>
            <person name="Biernat P."/>
            <person name="Pawlowska J."/>
        </authorList>
    </citation>
    <scope>NUCLEOTIDE SEQUENCE</scope>
    <source>
        <strain evidence="7">WA0000067209</strain>
    </source>
</reference>
<dbReference type="SMART" id="SM00829">
    <property type="entry name" value="PKS_ER"/>
    <property type="match status" value="1"/>
</dbReference>